<dbReference type="GeneID" id="54413109"/>
<feature type="region of interest" description="Disordered" evidence="1">
    <location>
        <begin position="1134"/>
        <end position="1231"/>
    </location>
</feature>
<evidence type="ECO:0000313" key="3">
    <source>
        <dbReference type="Proteomes" id="UP000799771"/>
    </source>
</evidence>
<dbReference type="OrthoDB" id="3235083at2759"/>
<protein>
    <submittedName>
        <fullName evidence="2">Uncharacterized protein</fullName>
    </submittedName>
</protein>
<evidence type="ECO:0000313" key="2">
    <source>
        <dbReference type="EMBL" id="KAF2133764.1"/>
    </source>
</evidence>
<dbReference type="RefSeq" id="XP_033528151.1">
    <property type="nucleotide sequence ID" value="XM_033672677.1"/>
</dbReference>
<accession>A0A6A6AS58</accession>
<keyword evidence="3" id="KW-1185">Reference proteome</keyword>
<feature type="compositionally biased region" description="Acidic residues" evidence="1">
    <location>
        <begin position="1158"/>
        <end position="1168"/>
    </location>
</feature>
<feature type="compositionally biased region" description="Polar residues" evidence="1">
    <location>
        <begin position="630"/>
        <end position="643"/>
    </location>
</feature>
<evidence type="ECO:0000256" key="1">
    <source>
        <dbReference type="SAM" id="MobiDB-lite"/>
    </source>
</evidence>
<sequence length="1421" mass="154259">MPTVSSNEKLSTPSVYPTKAPFPTIIVPDTTSGIPDNEDGLRLEPHASEKVQVEVCSELAFFNQPFDIFNNAGPSCKETQQKLALIHDKNGQPMVFAVSNTGRLHVVFHVNNAIAGWQTSDITPTQNDDSSKVDAFDTLELGDKIHIVVSLESDKHSNISQTVWHATFEKPNLVVDDDLADVAGLPDLQWNEINNGIGDKNITSVLCCPSVSSLAGFYICAGTQTYGKSAATHYILDPALGPNATWRDIVMSGSADSLLALQPVCTGSFRDKTSREVGVASVYRQTDGNEQQVCSVEVLDETSAQRVKTRVLQTGRLGSISSLFSSVNPWGLTDILVAGEFGIGYFESSALERMLGDPILPDIAFKQVVCSEVYKDLFCHLTVFAISDHNELYFIEGKRSKDRKVTFQTPSGLPIRQGVTMMSPQYNAKSNASELLYVSDNGSNGLRHLVRDPVSTLWTEDSLQIKVPPGTPSTLTKVPVYMTSISLSNENGVPVPQGYSVNVTCEPHMHVNCNGRSFLLNGKPTKITTLDASGQIDLTLPVDPLMGSCTIKVELFEFKSKSSASDIICINPAQRVIDGLSSVKSENDLRNARGPNGEVIFEDESKITESGTLLTQFGPMARKLGDEDPTSASSGEDDTSTLSWSKEEAAVYRDPDANWFDKASATAGRLLGDAIEYLKIAVKTTVKFAVKTIGKVVMFGLRIAGKVLSFAVKTVAVLLKAVCGILNFMGISTAGLTKWLAVAFSTENAKKTQEVLKESFSTVLDVMQSFLVKNKWRVAEWMEDIEDTCKTVIPDSRPPANDESNRKPSLISRILNNPVIKALMKFNPMSWVLEAMAEGIEEMLGDKLVIPSLDSVFAPFKSLLGDLTDDFAGLLERLFDAIWSELKNLIAHPSKVIEILIRVLGDVFYTAFDTVKVFILACYDAFLAAIQASRDLLTAKWVIPGLTDEWEESKGQDFNLLNCGTYLLAQIMNVTHLFSSSKAELPFDGLKVPKASSIPIPMIETEKLKELASRPPGPHDLVVMMASGTTASPQTPEEIKAEREARLKDRQWCDLWNNVSTVLRFLGGAFDAYITGTEIRKVRDSNSMSGNGGRVPIIGKGVNPPPVAKKTGWTLSNKAKIVPASKGNIELTTIFHGPPHVQPAGTHKIKQAAGDLGPEPELEADLEPDPSPLIQKEAPGPDRSPPIQKEAPGPDPSLPIQKEAPGPVNSGESKEPAVKPGSAASPIKDTHQDAMVESVKKISKIWEVSAIVVNFAGLGFSVTTAVMKSSLPEAKDNIERRFRYANLGLQLGGCICTTIGMCTDMKRVSQGGGIALQIGAVLEWVGTIWQRNNDLPEGSTALDLAKSISGIEYADMAGCGFGLIAAAISWKPSRKYYAVLFSVLDLTSAGSVFVVGFINLEENAETAELAWEEKQKRNKED</sequence>
<feature type="region of interest" description="Disordered" evidence="1">
    <location>
        <begin position="624"/>
        <end position="643"/>
    </location>
</feature>
<reference evidence="2" key="1">
    <citation type="journal article" date="2020" name="Stud. Mycol.">
        <title>101 Dothideomycetes genomes: a test case for predicting lifestyles and emergence of pathogens.</title>
        <authorList>
            <person name="Haridas S."/>
            <person name="Albert R."/>
            <person name="Binder M."/>
            <person name="Bloem J."/>
            <person name="Labutti K."/>
            <person name="Salamov A."/>
            <person name="Andreopoulos B."/>
            <person name="Baker S."/>
            <person name="Barry K."/>
            <person name="Bills G."/>
            <person name="Bluhm B."/>
            <person name="Cannon C."/>
            <person name="Castanera R."/>
            <person name="Culley D."/>
            <person name="Daum C."/>
            <person name="Ezra D."/>
            <person name="Gonzalez J."/>
            <person name="Henrissat B."/>
            <person name="Kuo A."/>
            <person name="Liang C."/>
            <person name="Lipzen A."/>
            <person name="Lutzoni F."/>
            <person name="Magnuson J."/>
            <person name="Mondo S."/>
            <person name="Nolan M."/>
            <person name="Ohm R."/>
            <person name="Pangilinan J."/>
            <person name="Park H.-J."/>
            <person name="Ramirez L."/>
            <person name="Alfaro M."/>
            <person name="Sun H."/>
            <person name="Tritt A."/>
            <person name="Yoshinaga Y."/>
            <person name="Zwiers L.-H."/>
            <person name="Turgeon B."/>
            <person name="Goodwin S."/>
            <person name="Spatafora J."/>
            <person name="Crous P."/>
            <person name="Grigoriev I."/>
        </authorList>
    </citation>
    <scope>NUCLEOTIDE SEQUENCE</scope>
    <source>
        <strain evidence="2">CBS 119687</strain>
    </source>
</reference>
<gene>
    <name evidence="2" type="ORF">P153DRAFT_427689</name>
</gene>
<organism evidence="2 3">
    <name type="scientific">Dothidotthia symphoricarpi CBS 119687</name>
    <dbReference type="NCBI Taxonomy" id="1392245"/>
    <lineage>
        <taxon>Eukaryota</taxon>
        <taxon>Fungi</taxon>
        <taxon>Dikarya</taxon>
        <taxon>Ascomycota</taxon>
        <taxon>Pezizomycotina</taxon>
        <taxon>Dothideomycetes</taxon>
        <taxon>Pleosporomycetidae</taxon>
        <taxon>Pleosporales</taxon>
        <taxon>Dothidotthiaceae</taxon>
        <taxon>Dothidotthia</taxon>
    </lineage>
</organism>
<dbReference type="EMBL" id="ML977498">
    <property type="protein sequence ID" value="KAF2133764.1"/>
    <property type="molecule type" value="Genomic_DNA"/>
</dbReference>
<name>A0A6A6AS58_9PLEO</name>
<proteinExistence type="predicted"/>
<dbReference type="Proteomes" id="UP000799771">
    <property type="component" value="Unassembled WGS sequence"/>
</dbReference>